<name>A0ACC0XUV2_9ROSI</name>
<comment type="caution">
    <text evidence="1">The sequence shown here is derived from an EMBL/GenBank/DDBJ whole genome shotgun (WGS) entry which is preliminary data.</text>
</comment>
<proteinExistence type="predicted"/>
<keyword evidence="2" id="KW-1185">Reference proteome</keyword>
<evidence type="ECO:0000313" key="1">
    <source>
        <dbReference type="EMBL" id="KAJ0025252.1"/>
    </source>
</evidence>
<sequence length="145" mass="15839">MAYYSTTSKLFLITVLSALFLASSVATARPLLNPSSSTLAARLKLDGANDNDQPSNCWDSLIQLQACSSEIILFFVNGETYLGHGCCEAIRIIVKQCWPNMMDTLGFTAEEGDILEGYCVHETSPPQQAVGLARVSTMRMRTQVP</sequence>
<evidence type="ECO:0000313" key="2">
    <source>
        <dbReference type="Proteomes" id="UP001163603"/>
    </source>
</evidence>
<dbReference type="Proteomes" id="UP001163603">
    <property type="component" value="Chromosome 10"/>
</dbReference>
<accession>A0ACC0XUV2</accession>
<protein>
    <submittedName>
        <fullName evidence="1">Uncharacterized protein</fullName>
    </submittedName>
</protein>
<dbReference type="EMBL" id="CM047745">
    <property type="protein sequence ID" value="KAJ0025252.1"/>
    <property type="molecule type" value="Genomic_DNA"/>
</dbReference>
<organism evidence="1 2">
    <name type="scientific">Pistacia integerrima</name>
    <dbReference type="NCBI Taxonomy" id="434235"/>
    <lineage>
        <taxon>Eukaryota</taxon>
        <taxon>Viridiplantae</taxon>
        <taxon>Streptophyta</taxon>
        <taxon>Embryophyta</taxon>
        <taxon>Tracheophyta</taxon>
        <taxon>Spermatophyta</taxon>
        <taxon>Magnoliopsida</taxon>
        <taxon>eudicotyledons</taxon>
        <taxon>Gunneridae</taxon>
        <taxon>Pentapetalae</taxon>
        <taxon>rosids</taxon>
        <taxon>malvids</taxon>
        <taxon>Sapindales</taxon>
        <taxon>Anacardiaceae</taxon>
        <taxon>Pistacia</taxon>
    </lineage>
</organism>
<gene>
    <name evidence="1" type="ORF">Pint_07907</name>
</gene>
<reference evidence="2" key="1">
    <citation type="journal article" date="2023" name="G3 (Bethesda)">
        <title>Genome assembly and association tests identify interacting loci associated with vigor, precocity, and sex in interspecific pistachio rootstocks.</title>
        <authorList>
            <person name="Palmer W."/>
            <person name="Jacygrad E."/>
            <person name="Sagayaradj S."/>
            <person name="Cavanaugh K."/>
            <person name="Han R."/>
            <person name="Bertier L."/>
            <person name="Beede B."/>
            <person name="Kafkas S."/>
            <person name="Golino D."/>
            <person name="Preece J."/>
            <person name="Michelmore R."/>
        </authorList>
    </citation>
    <scope>NUCLEOTIDE SEQUENCE [LARGE SCALE GENOMIC DNA]</scope>
</reference>